<organism evidence="2 3">
    <name type="scientific">Vibrio splendidus</name>
    <dbReference type="NCBI Taxonomy" id="29497"/>
    <lineage>
        <taxon>Bacteria</taxon>
        <taxon>Pseudomonadati</taxon>
        <taxon>Pseudomonadota</taxon>
        <taxon>Gammaproteobacteria</taxon>
        <taxon>Vibrionales</taxon>
        <taxon>Vibrionaceae</taxon>
        <taxon>Vibrio</taxon>
    </lineage>
</organism>
<name>A0A2N7FA50_VIBSP</name>
<keyword evidence="1" id="KW-1133">Transmembrane helix</keyword>
<sequence length="160" mass="17850">MNNRLINFLNEIGTIMYVGGILSHIVIGATLGHETAETAYHVGTYKELSAYILIFPGLALKLFADLYCYFSTKQKPNWLKMKLVMLAFLSVNAFVFLVPMMPEMVELAKASIPQGKVSQVYLDKAKIEEMIGMSNALPLLAELVLGSFKPKLFGERKIKS</sequence>
<protein>
    <submittedName>
        <fullName evidence="2">Enoyl-CoA hydratase</fullName>
    </submittedName>
</protein>
<evidence type="ECO:0000256" key="1">
    <source>
        <dbReference type="SAM" id="Phobius"/>
    </source>
</evidence>
<keyword evidence="1" id="KW-0812">Transmembrane</keyword>
<feature type="transmembrane region" description="Helical" evidence="1">
    <location>
        <begin position="12"/>
        <end position="31"/>
    </location>
</feature>
<evidence type="ECO:0000313" key="3">
    <source>
        <dbReference type="Proteomes" id="UP000235330"/>
    </source>
</evidence>
<gene>
    <name evidence="2" type="ORF">BCU17_20820</name>
</gene>
<dbReference type="Proteomes" id="UP000235330">
    <property type="component" value="Unassembled WGS sequence"/>
</dbReference>
<evidence type="ECO:0000313" key="2">
    <source>
        <dbReference type="EMBL" id="PMJ64787.1"/>
    </source>
</evidence>
<dbReference type="AlphaFoldDB" id="A0A2N7FA50"/>
<feature type="transmembrane region" description="Helical" evidence="1">
    <location>
        <begin position="51"/>
        <end position="71"/>
    </location>
</feature>
<accession>A0A2N7FA50</accession>
<keyword evidence="1" id="KW-0472">Membrane</keyword>
<reference evidence="3" key="1">
    <citation type="submission" date="2016-07" db="EMBL/GenBank/DDBJ databases">
        <title>Nontailed viruses are major unrecognized killers of bacteria in the ocean.</title>
        <authorList>
            <person name="Kauffman K."/>
            <person name="Hussain F."/>
            <person name="Yang J."/>
            <person name="Arevalo P."/>
            <person name="Brown J."/>
            <person name="Cutler M."/>
            <person name="Kelly L."/>
            <person name="Polz M.F."/>
        </authorList>
    </citation>
    <scope>NUCLEOTIDE SEQUENCE [LARGE SCALE GENOMIC DNA]</scope>
    <source>
        <strain evidence="3">10N.261.55.E11</strain>
    </source>
</reference>
<feature type="transmembrane region" description="Helical" evidence="1">
    <location>
        <begin position="83"/>
        <end position="101"/>
    </location>
</feature>
<dbReference type="RefSeq" id="WP_102516630.1">
    <property type="nucleotide sequence ID" value="NZ_CAWNSM010000029.1"/>
</dbReference>
<dbReference type="EMBL" id="MCWU01000029">
    <property type="protein sequence ID" value="PMJ64787.1"/>
    <property type="molecule type" value="Genomic_DNA"/>
</dbReference>
<proteinExistence type="predicted"/>
<comment type="caution">
    <text evidence="2">The sequence shown here is derived from an EMBL/GenBank/DDBJ whole genome shotgun (WGS) entry which is preliminary data.</text>
</comment>